<evidence type="ECO:0000256" key="4">
    <source>
        <dbReference type="ARBA" id="ARBA00023002"/>
    </source>
</evidence>
<keyword evidence="9" id="KW-1185">Reference proteome</keyword>
<organism evidence="8 9">
    <name type="scientific">Nocardioides marinus</name>
    <dbReference type="NCBI Taxonomy" id="374514"/>
    <lineage>
        <taxon>Bacteria</taxon>
        <taxon>Bacillati</taxon>
        <taxon>Actinomycetota</taxon>
        <taxon>Actinomycetes</taxon>
        <taxon>Propionibacteriales</taxon>
        <taxon>Nocardioidaceae</taxon>
        <taxon>Nocardioides</taxon>
    </lineage>
</organism>
<dbReference type="FunFam" id="1.10.630.10:FF:000018">
    <property type="entry name" value="Cytochrome P450 monooxygenase"/>
    <property type="match status" value="1"/>
</dbReference>
<evidence type="ECO:0000256" key="2">
    <source>
        <dbReference type="ARBA" id="ARBA00022617"/>
    </source>
</evidence>
<dbReference type="Proteomes" id="UP000537326">
    <property type="component" value="Unassembled WGS sequence"/>
</dbReference>
<proteinExistence type="inferred from homology"/>
<dbReference type="PANTHER" id="PTHR46696">
    <property type="entry name" value="P450, PUTATIVE (EUROFUNG)-RELATED"/>
    <property type="match status" value="1"/>
</dbReference>
<keyword evidence="4 7" id="KW-0560">Oxidoreductase</keyword>
<evidence type="ECO:0000256" key="7">
    <source>
        <dbReference type="RuleBase" id="RU000461"/>
    </source>
</evidence>
<dbReference type="AlphaFoldDB" id="A0A7Y9YCW7"/>
<dbReference type="RefSeq" id="WP_218842195.1">
    <property type="nucleotide sequence ID" value="NZ_BAAAPP010000002.1"/>
</dbReference>
<dbReference type="EMBL" id="JACBZI010000001">
    <property type="protein sequence ID" value="NYI08642.1"/>
    <property type="molecule type" value="Genomic_DNA"/>
</dbReference>
<comment type="caution">
    <text evidence="8">The sequence shown here is derived from an EMBL/GenBank/DDBJ whole genome shotgun (WGS) entry which is preliminary data.</text>
</comment>
<keyword evidence="3 7" id="KW-0479">Metal-binding</keyword>
<dbReference type="GO" id="GO:0006707">
    <property type="term" value="P:cholesterol catabolic process"/>
    <property type="evidence" value="ECO:0007669"/>
    <property type="project" value="TreeGrafter"/>
</dbReference>
<dbReference type="InterPro" id="IPR001128">
    <property type="entry name" value="Cyt_P450"/>
</dbReference>
<dbReference type="InterPro" id="IPR036396">
    <property type="entry name" value="Cyt_P450_sf"/>
</dbReference>
<dbReference type="SUPFAM" id="SSF48264">
    <property type="entry name" value="Cytochrome P450"/>
    <property type="match status" value="1"/>
</dbReference>
<dbReference type="PROSITE" id="PS00086">
    <property type="entry name" value="CYTOCHROME_P450"/>
    <property type="match status" value="1"/>
</dbReference>
<dbReference type="GO" id="GO:0008395">
    <property type="term" value="F:steroid hydroxylase activity"/>
    <property type="evidence" value="ECO:0007669"/>
    <property type="project" value="TreeGrafter"/>
</dbReference>
<evidence type="ECO:0000256" key="6">
    <source>
        <dbReference type="ARBA" id="ARBA00023033"/>
    </source>
</evidence>
<accession>A0A7Y9YCW7</accession>
<dbReference type="InterPro" id="IPR017972">
    <property type="entry name" value="Cyt_P450_CS"/>
</dbReference>
<dbReference type="Gene3D" id="1.10.630.10">
    <property type="entry name" value="Cytochrome P450"/>
    <property type="match status" value="1"/>
</dbReference>
<gene>
    <name evidence="8" type="ORF">BKA05_000157</name>
</gene>
<protein>
    <submittedName>
        <fullName evidence="8">Cytochrome P450</fullName>
    </submittedName>
</protein>
<reference evidence="8 9" key="1">
    <citation type="submission" date="2020-07" db="EMBL/GenBank/DDBJ databases">
        <title>Sequencing the genomes of 1000 actinobacteria strains.</title>
        <authorList>
            <person name="Klenk H.-P."/>
        </authorList>
    </citation>
    <scope>NUCLEOTIDE SEQUENCE [LARGE SCALE GENOMIC DNA]</scope>
    <source>
        <strain evidence="8 9">DSM 18248</strain>
    </source>
</reference>
<dbReference type="GO" id="GO:0036199">
    <property type="term" value="F:cholest-4-en-3-one 26-monooxygenase activity"/>
    <property type="evidence" value="ECO:0007669"/>
    <property type="project" value="TreeGrafter"/>
</dbReference>
<evidence type="ECO:0000256" key="5">
    <source>
        <dbReference type="ARBA" id="ARBA00023004"/>
    </source>
</evidence>
<dbReference type="Pfam" id="PF00067">
    <property type="entry name" value="p450"/>
    <property type="match status" value="1"/>
</dbReference>
<keyword evidence="2 7" id="KW-0349">Heme</keyword>
<dbReference type="PRINTS" id="PR00359">
    <property type="entry name" value="BP450"/>
</dbReference>
<dbReference type="GO" id="GO:0020037">
    <property type="term" value="F:heme binding"/>
    <property type="evidence" value="ECO:0007669"/>
    <property type="project" value="InterPro"/>
</dbReference>
<keyword evidence="6 7" id="KW-0503">Monooxygenase</keyword>
<dbReference type="GO" id="GO:0005506">
    <property type="term" value="F:iron ion binding"/>
    <property type="evidence" value="ECO:0007669"/>
    <property type="project" value="InterPro"/>
</dbReference>
<keyword evidence="5 7" id="KW-0408">Iron</keyword>
<evidence type="ECO:0000256" key="1">
    <source>
        <dbReference type="ARBA" id="ARBA00010617"/>
    </source>
</evidence>
<dbReference type="PANTHER" id="PTHR46696:SF4">
    <property type="entry name" value="BIOTIN BIOSYNTHESIS CYTOCHROME P450"/>
    <property type="match status" value="1"/>
</dbReference>
<evidence type="ECO:0000256" key="3">
    <source>
        <dbReference type="ARBA" id="ARBA00022723"/>
    </source>
</evidence>
<sequence length="402" mass="44944">MPHAAATPRSHPEVEYDPLDPVLDEAPYEVWRAMRDRQPVYLDQRRGFWALSRYEDVAAALKDTTRFSSAHGNVLELMSPEPVDSGMMILNDPPGHTRLRQLVSRAFTLRRTAALEEDVRVVCRELLDAIDASSEVDLMQEYAAQIPSRVISRLLGVPGEDRERIRLLIDECFHLDEEHGFVNDVALTAMGELGGYLDRRLRHLAEEPGDDLLSALTQTGLTRRETVDFAMLLVMAGTETVGRLLGWAALLLDEHPDQRADLVADPSLIPRAVEEVLRFEGPSPVQARFTTEDVTLHGVTIPARSVVLLLTSSAGRDERQYGPDAGVFDLHREPRHHVSFGYGVHFCLGASLARLESRVALEELLARFPTWSVDRDGSVRAHTSTVRGWSRLLVRLDTPTPS</sequence>
<comment type="similarity">
    <text evidence="1 7">Belongs to the cytochrome P450 family.</text>
</comment>
<dbReference type="PRINTS" id="PR00385">
    <property type="entry name" value="P450"/>
</dbReference>
<name>A0A7Y9YCW7_9ACTN</name>
<dbReference type="InterPro" id="IPR002397">
    <property type="entry name" value="Cyt_P450_B"/>
</dbReference>
<evidence type="ECO:0000313" key="9">
    <source>
        <dbReference type="Proteomes" id="UP000537326"/>
    </source>
</evidence>
<evidence type="ECO:0000313" key="8">
    <source>
        <dbReference type="EMBL" id="NYI08642.1"/>
    </source>
</evidence>